<evidence type="ECO:0000313" key="3">
    <source>
        <dbReference type="Proteomes" id="UP000229098"/>
    </source>
</evidence>
<organism evidence="2 3">
    <name type="scientific">Candidatus Ryanbacteria bacterium CG10_big_fil_rev_8_21_14_0_10_43_42</name>
    <dbReference type="NCBI Taxonomy" id="1974864"/>
    <lineage>
        <taxon>Bacteria</taxon>
        <taxon>Candidatus Ryaniibacteriota</taxon>
    </lineage>
</organism>
<gene>
    <name evidence="2" type="ORF">COU90_03865</name>
</gene>
<comment type="caution">
    <text evidence="2">The sequence shown here is derived from an EMBL/GenBank/DDBJ whole genome shotgun (WGS) entry which is preliminary data.</text>
</comment>
<keyword evidence="1" id="KW-1133">Transmembrane helix</keyword>
<dbReference type="SUPFAM" id="SSF50969">
    <property type="entry name" value="YVTN repeat-like/Quinoprotein amine dehydrogenase"/>
    <property type="match status" value="1"/>
</dbReference>
<name>A0A2M8KW97_9BACT</name>
<evidence type="ECO:0000256" key="1">
    <source>
        <dbReference type="SAM" id="Phobius"/>
    </source>
</evidence>
<dbReference type="InterPro" id="IPR011044">
    <property type="entry name" value="Quino_amine_DH_bsu"/>
</dbReference>
<dbReference type="Proteomes" id="UP000229098">
    <property type="component" value="Unassembled WGS sequence"/>
</dbReference>
<dbReference type="AlphaFoldDB" id="A0A2M8KW97"/>
<keyword evidence="1" id="KW-0472">Membrane</keyword>
<protein>
    <recommendedName>
        <fullName evidence="4">Dipeptidylpeptidase IV N-terminal domain-containing protein</fullName>
    </recommendedName>
</protein>
<evidence type="ECO:0000313" key="2">
    <source>
        <dbReference type="EMBL" id="PJE64208.1"/>
    </source>
</evidence>
<evidence type="ECO:0008006" key="4">
    <source>
        <dbReference type="Google" id="ProtNLM"/>
    </source>
</evidence>
<keyword evidence="1" id="KW-0812">Transmembrane</keyword>
<accession>A0A2M8KW97</accession>
<feature type="transmembrane region" description="Helical" evidence="1">
    <location>
        <begin position="9"/>
        <end position="30"/>
    </location>
</feature>
<proteinExistence type="predicted"/>
<sequence>MNSDKRKKIIIIGASVLGVILIGTGIFFFFRGDSQNSEQSFFGRLFGGDMPVIPGEGDGIETLPRPNTPAEGEGPRLNRVSEEPVIGATFIPDTDKIKYFKKATGHLFENTYDGLNERRASNITIPAIQKALWSPSKEYAVLSYYTDGDIRHFYTKYSGTTTAESGFLPPSLTSITMSAERDVMAYTLPVNGETAVITARPDNTAQSTILRTSIPDIILAFPGSQTLSIQTKGSAYAEGYLYTLTTPNGNLVNVLGEIYGLSSLWSPDINTVLYFSTNQNGNSPSLNLYSKNTGVVRTLSMTTLPEKCVWSSREEEHILYCGIPDKLPRTTLPDAWWQGTVSFSDSIWRINLDTNEQIKLIDTSELNVDAVHLFTSGDASHLFFTNKKDGSLWSYRLTGL</sequence>
<dbReference type="EMBL" id="PFEF01000008">
    <property type="protein sequence ID" value="PJE64208.1"/>
    <property type="molecule type" value="Genomic_DNA"/>
</dbReference>
<reference evidence="3" key="1">
    <citation type="submission" date="2017-09" db="EMBL/GenBank/DDBJ databases">
        <title>Depth-based differentiation of microbial function through sediment-hosted aquifers and enrichment of novel symbionts in the deep terrestrial subsurface.</title>
        <authorList>
            <person name="Probst A.J."/>
            <person name="Ladd B."/>
            <person name="Jarett J.K."/>
            <person name="Geller-Mcgrath D.E."/>
            <person name="Sieber C.M.K."/>
            <person name="Emerson J.B."/>
            <person name="Anantharaman K."/>
            <person name="Thomas B.C."/>
            <person name="Malmstrom R."/>
            <person name="Stieglmeier M."/>
            <person name="Klingl A."/>
            <person name="Woyke T."/>
            <person name="Ryan C.M."/>
            <person name="Banfield J.F."/>
        </authorList>
    </citation>
    <scope>NUCLEOTIDE SEQUENCE [LARGE SCALE GENOMIC DNA]</scope>
</reference>